<dbReference type="OrthoDB" id="5556891at2"/>
<evidence type="ECO:0000313" key="3">
    <source>
        <dbReference type="Proteomes" id="UP000011721"/>
    </source>
</evidence>
<name>M1PBY0_DESSD</name>
<organism evidence="2 3">
    <name type="scientific">Desulfocapsa sulfexigens (strain DSM 10523 / SB164P1)</name>
    <dbReference type="NCBI Taxonomy" id="1167006"/>
    <lineage>
        <taxon>Bacteria</taxon>
        <taxon>Pseudomonadati</taxon>
        <taxon>Thermodesulfobacteriota</taxon>
        <taxon>Desulfobulbia</taxon>
        <taxon>Desulfobulbales</taxon>
        <taxon>Desulfocapsaceae</taxon>
        <taxon>Desulfocapsa</taxon>
    </lineage>
</organism>
<feature type="signal peptide" evidence="1">
    <location>
        <begin position="1"/>
        <end position="22"/>
    </location>
</feature>
<dbReference type="Proteomes" id="UP000011721">
    <property type="component" value="Chromosome"/>
</dbReference>
<gene>
    <name evidence="2" type="ordered locus">UWK_00690</name>
</gene>
<proteinExistence type="predicted"/>
<accession>M1PBY0</accession>
<sequence length="599" mass="67815">MPRLLCLPVLLFFLWLPSQLAAAEVTKQPDKVSIDFLYINANAGEAAGGHTALRLGDAVFHYQFFPDSTFLLVREPWDSFRFLYNDLHNRSIAIAALPLDLSAAIQIRNHFAELLAAQEQFFNALEQLRQEKRFVESLLAGKTDVAVDCLGFFTNTWRAVSPSDLPRYIEKTLGADFLEFTLKEVEGELYKAVAAMNQGRRPGNGFQEILALREALRVLLDNRALTDDALIPAMDKEVSLNVSEREILKAFGDHLAESLVELLRSRRPDRGTAILLQTARFLAVQSSLEKGQMLTLDPFFADVREVKLSDEDIEGGRLRILQEGLLEQSEKRRELFFKEGRHLEIAYTLMETGRARAWELEQVNGGQRRVRLLTKVTLPTRSGNVTVDTLHPDPDGVKENIQILEEEIAEKQKKSEKLYGYNLFTRNCATELIRSLNSTFTDSESGKNVLGGWMEPDSGFAFIPFLFYEQSVKAFSLQDEQFLQARRLRNLETLYAEENDLVVWLRESNTVSSTLYQPRSKDTPFLFFTDDSLLLRPLLGLVNVAYGIAHGVAGLAMLPLDGRENLNQALRGIFYSLPELTFGNIRKGSYSMGESENRL</sequence>
<dbReference type="AlphaFoldDB" id="M1PBY0"/>
<evidence type="ECO:0000256" key="1">
    <source>
        <dbReference type="SAM" id="SignalP"/>
    </source>
</evidence>
<keyword evidence="1" id="KW-0732">Signal</keyword>
<dbReference type="RefSeq" id="WP_015402966.1">
    <property type="nucleotide sequence ID" value="NC_020304.1"/>
</dbReference>
<dbReference type="KEGG" id="dsf:UWK_00690"/>
<dbReference type="HOGENOM" id="CLU_445359_0_0_7"/>
<feature type="chain" id="PRO_5004016157" description="DUF4105 domain-containing protein" evidence="1">
    <location>
        <begin position="23"/>
        <end position="599"/>
    </location>
</feature>
<evidence type="ECO:0008006" key="4">
    <source>
        <dbReference type="Google" id="ProtNLM"/>
    </source>
</evidence>
<dbReference type="eggNOG" id="ENOG5033UF9">
    <property type="taxonomic scope" value="Bacteria"/>
</dbReference>
<keyword evidence="3" id="KW-1185">Reference proteome</keyword>
<evidence type="ECO:0000313" key="2">
    <source>
        <dbReference type="EMBL" id="AGF77270.1"/>
    </source>
</evidence>
<protein>
    <recommendedName>
        <fullName evidence="4">DUF4105 domain-containing protein</fullName>
    </recommendedName>
</protein>
<reference evidence="3" key="1">
    <citation type="journal article" date="2013" name="Stand. Genomic Sci.">
        <title>Complete genome sequence of Desulfocapsa sulfexigens, a marine deltaproteobacterium specialized in disproportionating inorganic sulfur compounds.</title>
        <authorList>
            <person name="Finster K.W."/>
            <person name="Kjeldsen K.U."/>
            <person name="Kube M."/>
            <person name="Reinhardt R."/>
            <person name="Mussmann M."/>
            <person name="Amann R."/>
            <person name="Schreiber L."/>
        </authorList>
    </citation>
    <scope>NUCLEOTIDE SEQUENCE [LARGE SCALE GENOMIC DNA]</scope>
    <source>
        <strain evidence="3">DSM 10523 / SB164P1</strain>
    </source>
</reference>
<dbReference type="EMBL" id="CP003985">
    <property type="protein sequence ID" value="AGF77270.1"/>
    <property type="molecule type" value="Genomic_DNA"/>
</dbReference>